<protein>
    <submittedName>
        <fullName evidence="10">Cytochrome P450 monooxygenase</fullName>
    </submittedName>
</protein>
<evidence type="ECO:0000313" key="10">
    <source>
        <dbReference type="EMBL" id="KAF2756146.1"/>
    </source>
</evidence>
<comment type="similarity">
    <text evidence="2 9">Belongs to the cytochrome P450 family.</text>
</comment>
<accession>A0A6A6W276</accession>
<dbReference type="RefSeq" id="XP_033598597.1">
    <property type="nucleotide sequence ID" value="XM_033748710.1"/>
</dbReference>
<feature type="binding site" description="axial binding residue" evidence="8">
    <location>
        <position position="469"/>
    </location>
    <ligand>
        <name>heme</name>
        <dbReference type="ChEBI" id="CHEBI:30413"/>
    </ligand>
    <ligandPart>
        <name>Fe</name>
        <dbReference type="ChEBI" id="CHEBI:18248"/>
    </ligandPart>
</feature>
<dbReference type="SUPFAM" id="SSF48264">
    <property type="entry name" value="Cytochrome P450"/>
    <property type="match status" value="1"/>
</dbReference>
<proteinExistence type="inferred from homology"/>
<dbReference type="EMBL" id="ML996576">
    <property type="protein sequence ID" value="KAF2756146.1"/>
    <property type="molecule type" value="Genomic_DNA"/>
</dbReference>
<dbReference type="CDD" id="cd11041">
    <property type="entry name" value="CYP503A1-like"/>
    <property type="match status" value="1"/>
</dbReference>
<dbReference type="GO" id="GO:0005506">
    <property type="term" value="F:iron ion binding"/>
    <property type="evidence" value="ECO:0007669"/>
    <property type="project" value="InterPro"/>
</dbReference>
<keyword evidence="7 9" id="KW-0503">Monooxygenase</keyword>
<evidence type="ECO:0000256" key="4">
    <source>
        <dbReference type="ARBA" id="ARBA00022723"/>
    </source>
</evidence>
<evidence type="ECO:0000256" key="2">
    <source>
        <dbReference type="ARBA" id="ARBA00010617"/>
    </source>
</evidence>
<evidence type="ECO:0000256" key="9">
    <source>
        <dbReference type="RuleBase" id="RU000461"/>
    </source>
</evidence>
<dbReference type="InterPro" id="IPR002403">
    <property type="entry name" value="Cyt_P450_E_grp-IV"/>
</dbReference>
<dbReference type="PANTHER" id="PTHR46206">
    <property type="entry name" value="CYTOCHROME P450"/>
    <property type="match status" value="1"/>
</dbReference>
<organism evidence="10 11">
    <name type="scientific">Pseudovirgaria hyperparasitica</name>
    <dbReference type="NCBI Taxonomy" id="470096"/>
    <lineage>
        <taxon>Eukaryota</taxon>
        <taxon>Fungi</taxon>
        <taxon>Dikarya</taxon>
        <taxon>Ascomycota</taxon>
        <taxon>Pezizomycotina</taxon>
        <taxon>Dothideomycetes</taxon>
        <taxon>Dothideomycetes incertae sedis</taxon>
        <taxon>Acrospermales</taxon>
        <taxon>Acrospermaceae</taxon>
        <taxon>Pseudovirgaria</taxon>
    </lineage>
</organism>
<sequence>MLPPLTEAVAGQVLVNKLLHVSHKLSIPSLLIVTVLISTVLILAIKNVQSSPYPLLNGKKGFELLNTRPKKEFMAHAWDMISRQIKAAPDEIFRVIGEVGEIIVLPPKYAHELRNHRDLSFSQAAYRWYYGHLPGFEGFREGTTESQVMKLVARHQLTHQLTLVTKPVSEEAAAALRDIYTDDKNWHEVEIKPANLQLMARITSRIFLGEEMCRNPDWLRITATYTVQVFRAVEELRYFPTWLRDVVHWFLPQCTAARRMVQEARSLIEPLLETRRSKKTAAALKGEKCEYNDAIDWFEGLAREKQLQYDPATAQLSLSVASLYSTTDCFTQALLDIAAHSELIEPLREEIVQVVGKGGWVKHSLYNLKLMDSVLKESQRLKPIAMASMRRYTTNEITLSDGNVLPKNRFTVVSANQHWDAAFYENPEVFDGYRFLRRRQEGDKTKENLSQLVSTTPDHMGFGYGLHACPGRAFASEEIKIVLCHVLMKYDIKTVPGSDLTPRRFGLNMTVNPTAKVAIRRRDDIAII</sequence>
<dbReference type="GO" id="GO:0004497">
    <property type="term" value="F:monooxygenase activity"/>
    <property type="evidence" value="ECO:0007669"/>
    <property type="project" value="UniProtKB-KW"/>
</dbReference>
<reference evidence="10" key="1">
    <citation type="journal article" date="2020" name="Stud. Mycol.">
        <title>101 Dothideomycetes genomes: a test case for predicting lifestyles and emergence of pathogens.</title>
        <authorList>
            <person name="Haridas S."/>
            <person name="Albert R."/>
            <person name="Binder M."/>
            <person name="Bloem J."/>
            <person name="Labutti K."/>
            <person name="Salamov A."/>
            <person name="Andreopoulos B."/>
            <person name="Baker S."/>
            <person name="Barry K."/>
            <person name="Bills G."/>
            <person name="Bluhm B."/>
            <person name="Cannon C."/>
            <person name="Castanera R."/>
            <person name="Culley D."/>
            <person name="Daum C."/>
            <person name="Ezra D."/>
            <person name="Gonzalez J."/>
            <person name="Henrissat B."/>
            <person name="Kuo A."/>
            <person name="Liang C."/>
            <person name="Lipzen A."/>
            <person name="Lutzoni F."/>
            <person name="Magnuson J."/>
            <person name="Mondo S."/>
            <person name="Nolan M."/>
            <person name="Ohm R."/>
            <person name="Pangilinan J."/>
            <person name="Park H.-J."/>
            <person name="Ramirez L."/>
            <person name="Alfaro M."/>
            <person name="Sun H."/>
            <person name="Tritt A."/>
            <person name="Yoshinaga Y."/>
            <person name="Zwiers L.-H."/>
            <person name="Turgeon B."/>
            <person name="Goodwin S."/>
            <person name="Spatafora J."/>
            <person name="Crous P."/>
            <person name="Grigoriev I."/>
        </authorList>
    </citation>
    <scope>NUCLEOTIDE SEQUENCE</scope>
    <source>
        <strain evidence="10">CBS 121739</strain>
    </source>
</reference>
<name>A0A6A6W276_9PEZI</name>
<dbReference type="GO" id="GO:0016705">
    <property type="term" value="F:oxidoreductase activity, acting on paired donors, with incorporation or reduction of molecular oxygen"/>
    <property type="evidence" value="ECO:0007669"/>
    <property type="project" value="InterPro"/>
</dbReference>
<evidence type="ECO:0000256" key="7">
    <source>
        <dbReference type="ARBA" id="ARBA00023033"/>
    </source>
</evidence>
<evidence type="ECO:0000256" key="5">
    <source>
        <dbReference type="ARBA" id="ARBA00023002"/>
    </source>
</evidence>
<comment type="cofactor">
    <cofactor evidence="1 8">
        <name>heme</name>
        <dbReference type="ChEBI" id="CHEBI:30413"/>
    </cofactor>
</comment>
<evidence type="ECO:0000256" key="8">
    <source>
        <dbReference type="PIRSR" id="PIRSR602403-1"/>
    </source>
</evidence>
<keyword evidence="4 8" id="KW-0479">Metal-binding</keyword>
<evidence type="ECO:0000256" key="3">
    <source>
        <dbReference type="ARBA" id="ARBA00022617"/>
    </source>
</evidence>
<dbReference type="PROSITE" id="PS00086">
    <property type="entry name" value="CYTOCHROME_P450"/>
    <property type="match status" value="1"/>
</dbReference>
<dbReference type="InterPro" id="IPR036396">
    <property type="entry name" value="Cyt_P450_sf"/>
</dbReference>
<dbReference type="AlphaFoldDB" id="A0A6A6W276"/>
<keyword evidence="5 9" id="KW-0560">Oxidoreductase</keyword>
<dbReference type="OrthoDB" id="1844152at2759"/>
<dbReference type="GeneID" id="54489764"/>
<dbReference type="InterPro" id="IPR017972">
    <property type="entry name" value="Cyt_P450_CS"/>
</dbReference>
<dbReference type="PRINTS" id="PR00465">
    <property type="entry name" value="EP450IV"/>
</dbReference>
<dbReference type="GO" id="GO:0020037">
    <property type="term" value="F:heme binding"/>
    <property type="evidence" value="ECO:0007669"/>
    <property type="project" value="InterPro"/>
</dbReference>
<keyword evidence="3 8" id="KW-0349">Heme</keyword>
<evidence type="ECO:0000256" key="1">
    <source>
        <dbReference type="ARBA" id="ARBA00001971"/>
    </source>
</evidence>
<dbReference type="Gene3D" id="1.10.630.10">
    <property type="entry name" value="Cytochrome P450"/>
    <property type="match status" value="1"/>
</dbReference>
<keyword evidence="11" id="KW-1185">Reference proteome</keyword>
<dbReference type="Pfam" id="PF00067">
    <property type="entry name" value="p450"/>
    <property type="match status" value="1"/>
</dbReference>
<keyword evidence="6 8" id="KW-0408">Iron</keyword>
<dbReference type="PANTHER" id="PTHR46206:SF2">
    <property type="entry name" value="CYTOCHROME P450 MONOOXYGENASE AUSG-RELATED"/>
    <property type="match status" value="1"/>
</dbReference>
<evidence type="ECO:0000313" key="11">
    <source>
        <dbReference type="Proteomes" id="UP000799437"/>
    </source>
</evidence>
<gene>
    <name evidence="10" type="ORF">EJ05DRAFT_518789</name>
</gene>
<dbReference type="InterPro" id="IPR001128">
    <property type="entry name" value="Cyt_P450"/>
</dbReference>
<evidence type="ECO:0000256" key="6">
    <source>
        <dbReference type="ARBA" id="ARBA00023004"/>
    </source>
</evidence>
<dbReference type="Proteomes" id="UP000799437">
    <property type="component" value="Unassembled WGS sequence"/>
</dbReference>